<keyword evidence="3" id="KW-0479">Metal-binding</keyword>
<accession>G2LFD8</accession>
<dbReference type="EMBL" id="CP002514">
    <property type="protein sequence ID" value="AEP10871.1"/>
    <property type="molecule type" value="Genomic_DNA"/>
</dbReference>
<dbReference type="GO" id="GO:0005524">
    <property type="term" value="F:ATP binding"/>
    <property type="evidence" value="ECO:0007669"/>
    <property type="project" value="UniProtKB-KW"/>
</dbReference>
<dbReference type="Gene3D" id="3.40.50.300">
    <property type="entry name" value="P-loop containing nucleotide triphosphate hydrolases"/>
    <property type="match status" value="2"/>
</dbReference>
<sequence length="956" mass="106702">MMSNSREESFTKFFERATAGLTPATAGLTPATAGLTPYKWQTLIATEGLPDVLTVHTGLGKTEVVLAWAWRLLVDGQPEPRHLVYCLPMRSLVTQTVKRLKDYFDSLKQACPFFDVKVYQLMGGAIDDEWASQPDKPWVLVGTQDQLLSRALNRGYAMRRFDWPVHFGLLNNDCRWLIDEVQLMGPGLWTTSQLDWMRRKRFPSLKPCLTTWMSATIGTSFLSTTDRVADCLDKPSQEQDAFEKKLKAALDGDPALQWWREAKRPLAWWQPDTAEPKTGKGKKQSPAKSATPATVTPENIATFVMKNHVAGKLTLVICNTVELAQDVFRQLDVKHKVEHKVLLTSRFRGEDRSQHEQRLMEFDAKRKTGNLPPNDPGLICVSTQVIEAGIDISAHRLFTELAPWPSMLQRLGRLNRKGDDQGARGWVWETPEKGGNNERIGPYEAADIELAKMLVDAFAPLSEKAFSKAIEELNKTKKNEVTEALKPKLSPLPRALDVHGLFSTERDVHGGFTDVSAFVRGTDPDLDVMVFWRDWSGEHPPSGDDLDGPLLKPAKEGCPVSFIRVQEFLKTSQGQAWLWNDETGCWEPISPESIRPGMLLMLKRDVGGYDETEGWTGNTSNVLANVPRAGRIATLGDDTRTEAGYWSKLTDHLEDAKREAEELCNAICLQGDLRKAVVEAAALHDLGKAHPQWQNRLPTRAVIPGKLLAKCPRVVAADVAGDASAVRSEFAKLRPEAYALPDEQCRRGREEVLRLRWAIDDKLREDELKSLRSVPGVRWAGHIPFRPGLRHEAASALAMWRKYRNSEPKPYPALAVYLAAAHHGKVRTVMRSTTEEGDDVFGIRSEPGSLVIECEHWLLDFSVTKDGAEGRWEGEEGKEEFVMTGPGWTGLVTDLLGPWRPEEKSDAGAVPQGEPMDLGPFALAYLEALVRIADWRASDPSRATGAVKPSEVRNGC</sequence>
<evidence type="ECO:0000256" key="5">
    <source>
        <dbReference type="ARBA" id="ARBA00022801"/>
    </source>
</evidence>
<dbReference type="InterPro" id="IPR027417">
    <property type="entry name" value="P-loop_NTPase"/>
</dbReference>
<evidence type="ECO:0000256" key="9">
    <source>
        <dbReference type="SAM" id="MobiDB-lite"/>
    </source>
</evidence>
<evidence type="ECO:0000256" key="1">
    <source>
        <dbReference type="ARBA" id="ARBA00006847"/>
    </source>
</evidence>
<dbReference type="KEGG" id="ctm:Cabther_A0096"/>
<keyword evidence="6" id="KW-0347">Helicase</keyword>
<dbReference type="AlphaFoldDB" id="G2LFD8"/>
<dbReference type="InterPro" id="IPR054712">
    <property type="entry name" value="Cas3-like_dom"/>
</dbReference>
<evidence type="ECO:0000256" key="8">
    <source>
        <dbReference type="ARBA" id="ARBA00023118"/>
    </source>
</evidence>
<dbReference type="HOGENOM" id="CLU_010520_1_0_0"/>
<comment type="similarity">
    <text evidence="2">In the central section; belongs to the CRISPR-associated helicase Cas3 family.</text>
</comment>
<feature type="domain" description="HD Cas3-type" evidence="10">
    <location>
        <begin position="642"/>
        <end position="936"/>
    </location>
</feature>
<feature type="region of interest" description="Disordered" evidence="9">
    <location>
        <begin position="270"/>
        <end position="294"/>
    </location>
</feature>
<evidence type="ECO:0000259" key="10">
    <source>
        <dbReference type="PROSITE" id="PS51643"/>
    </source>
</evidence>
<name>G2LFD8_CHLTF</name>
<keyword evidence="8" id="KW-0051">Antiviral defense</keyword>
<dbReference type="InterPro" id="IPR038257">
    <property type="entry name" value="CRISPR-assoc_Cas3_HD_sf"/>
</dbReference>
<evidence type="ECO:0000256" key="4">
    <source>
        <dbReference type="ARBA" id="ARBA00022741"/>
    </source>
</evidence>
<dbReference type="STRING" id="981222.Cabther_A0096"/>
<dbReference type="InterPro" id="IPR011545">
    <property type="entry name" value="DEAD/DEAH_box_helicase_dom"/>
</dbReference>
<dbReference type="GO" id="GO:0003676">
    <property type="term" value="F:nucleic acid binding"/>
    <property type="evidence" value="ECO:0007669"/>
    <property type="project" value="InterPro"/>
</dbReference>
<dbReference type="GO" id="GO:0051607">
    <property type="term" value="P:defense response to virus"/>
    <property type="evidence" value="ECO:0007669"/>
    <property type="project" value="UniProtKB-KW"/>
</dbReference>
<dbReference type="Gene3D" id="1.10.3210.30">
    <property type="match status" value="1"/>
</dbReference>
<evidence type="ECO:0000256" key="2">
    <source>
        <dbReference type="ARBA" id="ARBA00009046"/>
    </source>
</evidence>
<proteinExistence type="inferred from homology"/>
<evidence type="ECO:0000313" key="12">
    <source>
        <dbReference type="Proteomes" id="UP000006791"/>
    </source>
</evidence>
<evidence type="ECO:0000256" key="3">
    <source>
        <dbReference type="ARBA" id="ARBA00022723"/>
    </source>
</evidence>
<dbReference type="Pfam" id="PF00270">
    <property type="entry name" value="DEAD"/>
    <property type="match status" value="1"/>
</dbReference>
<dbReference type="GO" id="GO:0046872">
    <property type="term" value="F:metal ion binding"/>
    <property type="evidence" value="ECO:0007669"/>
    <property type="project" value="UniProtKB-KW"/>
</dbReference>
<dbReference type="GO" id="GO:0016787">
    <property type="term" value="F:hydrolase activity"/>
    <property type="evidence" value="ECO:0007669"/>
    <property type="project" value="UniProtKB-KW"/>
</dbReference>
<comment type="similarity">
    <text evidence="1">In the N-terminal section; belongs to the CRISPR-associated nuclease Cas3-HD family.</text>
</comment>
<keyword evidence="4" id="KW-0547">Nucleotide-binding</keyword>
<keyword evidence="12" id="KW-1185">Reference proteome</keyword>
<dbReference type="SUPFAM" id="SSF52540">
    <property type="entry name" value="P-loop containing nucleoside triphosphate hydrolases"/>
    <property type="match status" value="1"/>
</dbReference>
<evidence type="ECO:0000313" key="11">
    <source>
        <dbReference type="EMBL" id="AEP10871.1"/>
    </source>
</evidence>
<keyword evidence="5" id="KW-0378">Hydrolase</keyword>
<reference evidence="11 12" key="1">
    <citation type="journal article" date="2012" name="Environ. Microbiol.">
        <title>Complete genome of Candidatus Chloracidobacterium thermophilum, a chlorophyll-based photoheterotroph belonging to the phylum Acidobacteria.</title>
        <authorList>
            <person name="Garcia Costas A.M."/>
            <person name="Liu Z."/>
            <person name="Tomsho L.P."/>
            <person name="Schuster S.C."/>
            <person name="Ward D.M."/>
            <person name="Bryant D.A."/>
        </authorList>
    </citation>
    <scope>NUCLEOTIDE SEQUENCE [LARGE SCALE GENOMIC DNA]</scope>
    <source>
        <strain evidence="11 12">B</strain>
    </source>
</reference>
<keyword evidence="7" id="KW-0067">ATP-binding</keyword>
<protein>
    <recommendedName>
        <fullName evidence="10">HD Cas3-type domain-containing protein</fullName>
    </recommendedName>
</protein>
<gene>
    <name evidence="11" type="ordered locus">Cabther_A0096</name>
</gene>
<evidence type="ECO:0000256" key="6">
    <source>
        <dbReference type="ARBA" id="ARBA00022806"/>
    </source>
</evidence>
<dbReference type="InterPro" id="IPR006483">
    <property type="entry name" value="CRISPR-assoc_Cas3_HD"/>
</dbReference>
<dbReference type="Proteomes" id="UP000006791">
    <property type="component" value="Chromosome 1"/>
</dbReference>
<dbReference type="Pfam" id="PF22590">
    <property type="entry name" value="Cas3-like_C_2"/>
    <property type="match status" value="1"/>
</dbReference>
<evidence type="ECO:0000256" key="7">
    <source>
        <dbReference type="ARBA" id="ARBA00022840"/>
    </source>
</evidence>
<dbReference type="GO" id="GO:0004386">
    <property type="term" value="F:helicase activity"/>
    <property type="evidence" value="ECO:0007669"/>
    <property type="project" value="UniProtKB-KW"/>
</dbReference>
<dbReference type="PROSITE" id="PS51643">
    <property type="entry name" value="HD_CAS3"/>
    <property type="match status" value="1"/>
</dbReference>
<organism evidence="11 12">
    <name type="scientific">Chloracidobacterium thermophilum (strain B)</name>
    <dbReference type="NCBI Taxonomy" id="981222"/>
    <lineage>
        <taxon>Bacteria</taxon>
        <taxon>Pseudomonadati</taxon>
        <taxon>Acidobacteriota</taxon>
        <taxon>Terriglobia</taxon>
        <taxon>Terriglobales</taxon>
        <taxon>Acidobacteriaceae</taxon>
        <taxon>Chloracidobacterium</taxon>
    </lineage>
</organism>